<gene>
    <name evidence="2" type="ORF">KEG57_04185</name>
</gene>
<feature type="transmembrane region" description="Helical" evidence="1">
    <location>
        <begin position="165"/>
        <end position="183"/>
    </location>
</feature>
<dbReference type="PANTHER" id="PTHR43471:SF10">
    <property type="entry name" value="SLL1107 PROTEIN"/>
    <property type="match status" value="1"/>
</dbReference>
<keyword evidence="3" id="KW-1185">Reference proteome</keyword>
<organism evidence="2 3">
    <name type="scientific">Polyangium jinanense</name>
    <dbReference type="NCBI Taxonomy" id="2829994"/>
    <lineage>
        <taxon>Bacteria</taxon>
        <taxon>Pseudomonadati</taxon>
        <taxon>Myxococcota</taxon>
        <taxon>Polyangia</taxon>
        <taxon>Polyangiales</taxon>
        <taxon>Polyangiaceae</taxon>
        <taxon>Polyangium</taxon>
    </lineage>
</organism>
<accession>A0A9X4AR36</accession>
<feature type="transmembrane region" description="Helical" evidence="1">
    <location>
        <begin position="203"/>
        <end position="230"/>
    </location>
</feature>
<keyword evidence="1" id="KW-0472">Membrane</keyword>
<dbReference type="PANTHER" id="PTHR43471">
    <property type="entry name" value="ABC TRANSPORTER PERMEASE"/>
    <property type="match status" value="1"/>
</dbReference>
<feature type="transmembrane region" description="Helical" evidence="1">
    <location>
        <begin position="97"/>
        <end position="123"/>
    </location>
</feature>
<evidence type="ECO:0000313" key="2">
    <source>
        <dbReference type="EMBL" id="MDC3979687.1"/>
    </source>
</evidence>
<keyword evidence="1" id="KW-1133">Transmembrane helix</keyword>
<dbReference type="Proteomes" id="UP001151081">
    <property type="component" value="Unassembled WGS sequence"/>
</dbReference>
<feature type="transmembrane region" description="Helical" evidence="1">
    <location>
        <begin position="54"/>
        <end position="76"/>
    </location>
</feature>
<name>A0A9X4AR36_9BACT</name>
<evidence type="ECO:0000313" key="3">
    <source>
        <dbReference type="Proteomes" id="UP001151081"/>
    </source>
</evidence>
<dbReference type="Pfam" id="PF12679">
    <property type="entry name" value="ABC2_membrane_2"/>
    <property type="match status" value="1"/>
</dbReference>
<proteinExistence type="predicted"/>
<evidence type="ECO:0000256" key="1">
    <source>
        <dbReference type="SAM" id="Phobius"/>
    </source>
</evidence>
<feature type="transmembrane region" description="Helical" evidence="1">
    <location>
        <begin position="135"/>
        <end position="153"/>
    </location>
</feature>
<dbReference type="RefSeq" id="WP_272417876.1">
    <property type="nucleotide sequence ID" value="NZ_JAGTJJ010000001.1"/>
</dbReference>
<dbReference type="EMBL" id="JAGTJJ010000001">
    <property type="protein sequence ID" value="MDC3979687.1"/>
    <property type="molecule type" value="Genomic_DNA"/>
</dbReference>
<protein>
    <submittedName>
        <fullName evidence="2">ABC transporter permease</fullName>
    </submittedName>
</protein>
<dbReference type="GO" id="GO:0005886">
    <property type="term" value="C:plasma membrane"/>
    <property type="evidence" value="ECO:0007669"/>
    <property type="project" value="UniProtKB-SubCell"/>
</dbReference>
<reference evidence="2 3" key="1">
    <citation type="submission" date="2021-04" db="EMBL/GenBank/DDBJ databases">
        <title>Genome analysis of Polyangium sp.</title>
        <authorList>
            <person name="Li Y."/>
            <person name="Wang J."/>
        </authorList>
    </citation>
    <scope>NUCLEOTIDE SEQUENCE [LARGE SCALE GENOMIC DNA]</scope>
    <source>
        <strain evidence="2 3">SDU14</strain>
    </source>
</reference>
<dbReference type="AlphaFoldDB" id="A0A9X4AR36"/>
<sequence>MFGRIGVIALNTYREAVRARILLGLAVVAFFVSLYSLVVGAFTLKNAPRVVSDLGAASISIFSLLVAIVIGATSLYRELEQKTLFPILARPIRRSEYLVGKYLGTLLTIVVFVMADAGLVLLLSAGLGAGDSAAHLSRIAGGGLGWLVLMGLVGWRIPSMRTYGVIPWAAGMLVLGVVLSGVAPDERRVVLASSVLTLLEIAIVAAAATLFASFSTPFLSALLTLGVWIVGRQADSLSRLPVKQFGQQIHDMGVVLSKIVPNLQIFVPPRPLLVGAAIDVKLSSYLGMASLTSLGWSMGLLAVAALVFNERDFL</sequence>
<feature type="transmembrane region" description="Helical" evidence="1">
    <location>
        <begin position="21"/>
        <end position="42"/>
    </location>
</feature>
<comment type="caution">
    <text evidence="2">The sequence shown here is derived from an EMBL/GenBank/DDBJ whole genome shotgun (WGS) entry which is preliminary data.</text>
</comment>
<feature type="transmembrane region" description="Helical" evidence="1">
    <location>
        <begin position="285"/>
        <end position="308"/>
    </location>
</feature>
<dbReference type="GO" id="GO:0140359">
    <property type="term" value="F:ABC-type transporter activity"/>
    <property type="evidence" value="ECO:0007669"/>
    <property type="project" value="InterPro"/>
</dbReference>
<keyword evidence="1" id="KW-0812">Transmembrane</keyword>